<protein>
    <recommendedName>
        <fullName evidence="13">NodB homology domain-containing protein</fullName>
    </recommendedName>
</protein>
<dbReference type="AlphaFoldDB" id="A0A0L0HJ45"/>
<dbReference type="SUPFAM" id="SSF88713">
    <property type="entry name" value="Glycoside hydrolase/deacetylase"/>
    <property type="match status" value="1"/>
</dbReference>
<feature type="signal peptide" evidence="8">
    <location>
        <begin position="1"/>
        <end position="20"/>
    </location>
</feature>
<dbReference type="SMART" id="SM00270">
    <property type="entry name" value="ChtBD1"/>
    <property type="match status" value="1"/>
</dbReference>
<comment type="caution">
    <text evidence="7">Lacks conserved residue(s) required for the propagation of feature annotation.</text>
</comment>
<evidence type="ECO:0000256" key="2">
    <source>
        <dbReference type="ARBA" id="ARBA00022669"/>
    </source>
</evidence>
<dbReference type="OMA" id="ENWYRSV"/>
<dbReference type="GO" id="GO:0046872">
    <property type="term" value="F:metal ion binding"/>
    <property type="evidence" value="ECO:0007669"/>
    <property type="project" value="UniProtKB-KW"/>
</dbReference>
<dbReference type="CDD" id="cd00035">
    <property type="entry name" value="ChtBD1"/>
    <property type="match status" value="1"/>
</dbReference>
<keyword evidence="3" id="KW-0479">Metal-binding</keyword>
<keyword evidence="4 8" id="KW-0732">Signal</keyword>
<dbReference type="GO" id="GO:0008061">
    <property type="term" value="F:chitin binding"/>
    <property type="evidence" value="ECO:0007669"/>
    <property type="project" value="UniProtKB-UniRule"/>
</dbReference>
<comment type="cofactor">
    <cofactor evidence="1">
        <name>Co(2+)</name>
        <dbReference type="ChEBI" id="CHEBI:48828"/>
    </cofactor>
</comment>
<feature type="domain" description="NodB homology" evidence="10">
    <location>
        <begin position="176"/>
        <end position="402"/>
    </location>
</feature>
<dbReference type="Gene3D" id="3.30.60.10">
    <property type="entry name" value="Endochitinase-like"/>
    <property type="match status" value="1"/>
</dbReference>
<dbReference type="GO" id="GO:0016810">
    <property type="term" value="F:hydrolase activity, acting on carbon-nitrogen (but not peptide) bonds"/>
    <property type="evidence" value="ECO:0007669"/>
    <property type="project" value="InterPro"/>
</dbReference>
<dbReference type="STRING" id="645134.A0A0L0HJ45"/>
<dbReference type="PANTHER" id="PTHR46471">
    <property type="entry name" value="CHITIN DEACETYLASE"/>
    <property type="match status" value="1"/>
</dbReference>
<evidence type="ECO:0000259" key="10">
    <source>
        <dbReference type="PROSITE" id="PS51677"/>
    </source>
</evidence>
<gene>
    <name evidence="11" type="ORF">SPPG_03958</name>
</gene>
<evidence type="ECO:0000256" key="6">
    <source>
        <dbReference type="ARBA" id="ARBA00023277"/>
    </source>
</evidence>
<dbReference type="Pfam" id="PF00187">
    <property type="entry name" value="Chitin_bind_1"/>
    <property type="match status" value="1"/>
</dbReference>
<dbReference type="EMBL" id="KQ257455">
    <property type="protein sequence ID" value="KND00854.1"/>
    <property type="molecule type" value="Genomic_DNA"/>
</dbReference>
<accession>A0A0L0HJ45</accession>
<dbReference type="VEuPathDB" id="FungiDB:SPPG_03958"/>
<name>A0A0L0HJ45_SPIPD</name>
<dbReference type="InterPro" id="IPR036861">
    <property type="entry name" value="Endochitinase-like_sf"/>
</dbReference>
<evidence type="ECO:0000256" key="3">
    <source>
        <dbReference type="ARBA" id="ARBA00022723"/>
    </source>
</evidence>
<keyword evidence="2 7" id="KW-0147">Chitin-binding</keyword>
<keyword evidence="7" id="KW-1015">Disulfide bond</keyword>
<evidence type="ECO:0000256" key="1">
    <source>
        <dbReference type="ARBA" id="ARBA00001941"/>
    </source>
</evidence>
<dbReference type="eggNOG" id="ENOG502S2CW">
    <property type="taxonomic scope" value="Eukaryota"/>
</dbReference>
<keyword evidence="12" id="KW-1185">Reference proteome</keyword>
<dbReference type="InterPro" id="IPR011330">
    <property type="entry name" value="Glyco_hydro/deAcase_b/a-brl"/>
</dbReference>
<dbReference type="PANTHER" id="PTHR46471:SF2">
    <property type="entry name" value="CHITIN DEACETYLASE-RELATED"/>
    <property type="match status" value="1"/>
</dbReference>
<feature type="domain" description="Chitin-binding type-1" evidence="9">
    <location>
        <begin position="119"/>
        <end position="162"/>
    </location>
</feature>
<dbReference type="Gene3D" id="3.20.20.370">
    <property type="entry name" value="Glycoside hydrolase/deacetylase"/>
    <property type="match status" value="1"/>
</dbReference>
<proteinExistence type="predicted"/>
<dbReference type="Proteomes" id="UP000053201">
    <property type="component" value="Unassembled WGS sequence"/>
</dbReference>
<dbReference type="InParanoid" id="A0A0L0HJ45"/>
<feature type="chain" id="PRO_5005540129" description="NodB homology domain-containing protein" evidence="8">
    <location>
        <begin position="21"/>
        <end position="444"/>
    </location>
</feature>
<evidence type="ECO:0000256" key="5">
    <source>
        <dbReference type="ARBA" id="ARBA00022801"/>
    </source>
</evidence>
<feature type="disulfide bond" evidence="7">
    <location>
        <begin position="135"/>
        <end position="149"/>
    </location>
</feature>
<dbReference type="PROSITE" id="PS50941">
    <property type="entry name" value="CHIT_BIND_I_2"/>
    <property type="match status" value="1"/>
</dbReference>
<keyword evidence="5" id="KW-0378">Hydrolase</keyword>
<dbReference type="SUPFAM" id="SSF57016">
    <property type="entry name" value="Plant lectins/antimicrobial peptides"/>
    <property type="match status" value="1"/>
</dbReference>
<evidence type="ECO:0008006" key="13">
    <source>
        <dbReference type="Google" id="ProtNLM"/>
    </source>
</evidence>
<organism evidence="11 12">
    <name type="scientific">Spizellomyces punctatus (strain DAOM BR117)</name>
    <dbReference type="NCBI Taxonomy" id="645134"/>
    <lineage>
        <taxon>Eukaryota</taxon>
        <taxon>Fungi</taxon>
        <taxon>Fungi incertae sedis</taxon>
        <taxon>Chytridiomycota</taxon>
        <taxon>Chytridiomycota incertae sedis</taxon>
        <taxon>Chytridiomycetes</taxon>
        <taxon>Spizellomycetales</taxon>
        <taxon>Spizellomycetaceae</taxon>
        <taxon>Spizellomyces</taxon>
    </lineage>
</organism>
<dbReference type="GO" id="GO:0005975">
    <property type="term" value="P:carbohydrate metabolic process"/>
    <property type="evidence" value="ECO:0007669"/>
    <property type="project" value="InterPro"/>
</dbReference>
<dbReference type="RefSeq" id="XP_016608893.1">
    <property type="nucleotide sequence ID" value="XM_016752205.1"/>
</dbReference>
<dbReference type="Pfam" id="PF01522">
    <property type="entry name" value="Polysacc_deac_1"/>
    <property type="match status" value="1"/>
</dbReference>
<dbReference type="InterPro" id="IPR001002">
    <property type="entry name" value="Chitin-bd_1"/>
</dbReference>
<evidence type="ECO:0000256" key="4">
    <source>
        <dbReference type="ARBA" id="ARBA00022729"/>
    </source>
</evidence>
<evidence type="ECO:0000256" key="7">
    <source>
        <dbReference type="PROSITE-ProRule" id="PRU00261"/>
    </source>
</evidence>
<dbReference type="InterPro" id="IPR002509">
    <property type="entry name" value="NODB_dom"/>
</dbReference>
<dbReference type="GeneID" id="27687437"/>
<evidence type="ECO:0000256" key="8">
    <source>
        <dbReference type="SAM" id="SignalP"/>
    </source>
</evidence>
<evidence type="ECO:0000313" key="11">
    <source>
        <dbReference type="EMBL" id="KND00854.1"/>
    </source>
</evidence>
<keyword evidence="6" id="KW-0119">Carbohydrate metabolism</keyword>
<sequence>MLLQRLLLSLCGFVVLSVQALPAPQEPTVTDNAGPPVHTGGLNQVQTGQPNIPSEKLVNNPLSPARVGPNRGANKDQIREAAKKAASGIGIAIPPGQGFGGSTNRPHNRRQSVPLAYIDQACGPDVNHRAAPGLCCSQWGWAGVTSEHCGQGCQSAWGRCDDGKLPKVYTQCAKSGVIALTFDDGPSVLTSGLLDYLNSKNVKVTFFLNGLNWKNIDTKNPLPGIFALKDVVKKAFDTGHQICSHTFSHIDLLSSISDQYNITYEMTKMNHAFRETLGTIPTCMRPPYGDYDETSLKILRGLGYSTDTTLKTTGAIVSWNLDPVDWNPFVHGATIAAQVADMQKEFQTQTAGSTAATSRFITLNHDVWNTTADFRPKGQGQLASQVPPVKPLAQQAIEYFLSKNYKFARVDECLGFAKNSMYRQPTPNDEVCGPWNSDGSACYS</sequence>
<evidence type="ECO:0000313" key="12">
    <source>
        <dbReference type="Proteomes" id="UP000053201"/>
    </source>
</evidence>
<evidence type="ECO:0000259" key="9">
    <source>
        <dbReference type="PROSITE" id="PS50941"/>
    </source>
</evidence>
<reference evidence="11 12" key="1">
    <citation type="submission" date="2009-08" db="EMBL/GenBank/DDBJ databases">
        <title>The Genome Sequence of Spizellomyces punctatus strain DAOM BR117.</title>
        <authorList>
            <consortium name="The Broad Institute Genome Sequencing Platform"/>
            <person name="Russ C."/>
            <person name="Cuomo C."/>
            <person name="Shea T."/>
            <person name="Young S.K."/>
            <person name="Zeng Q."/>
            <person name="Koehrsen M."/>
            <person name="Haas B."/>
            <person name="Borodovsky M."/>
            <person name="Guigo R."/>
            <person name="Alvarado L."/>
            <person name="Berlin A."/>
            <person name="Bochicchio J."/>
            <person name="Borenstein D."/>
            <person name="Chapman S."/>
            <person name="Chen Z."/>
            <person name="Engels R."/>
            <person name="Freedman E."/>
            <person name="Gellesch M."/>
            <person name="Goldberg J."/>
            <person name="Griggs A."/>
            <person name="Gujja S."/>
            <person name="Heiman D."/>
            <person name="Hepburn T."/>
            <person name="Howarth C."/>
            <person name="Jen D."/>
            <person name="Larson L."/>
            <person name="Lewis B."/>
            <person name="Mehta T."/>
            <person name="Park D."/>
            <person name="Pearson M."/>
            <person name="Roberts A."/>
            <person name="Saif S."/>
            <person name="Shenoy N."/>
            <person name="Sisk P."/>
            <person name="Stolte C."/>
            <person name="Sykes S."/>
            <person name="Thomson T."/>
            <person name="Walk T."/>
            <person name="White J."/>
            <person name="Yandava C."/>
            <person name="Burger G."/>
            <person name="Gray M.W."/>
            <person name="Holland P.W.H."/>
            <person name="King N."/>
            <person name="Lang F.B.F."/>
            <person name="Roger A.J."/>
            <person name="Ruiz-Trillo I."/>
            <person name="Lander E."/>
            <person name="Nusbaum C."/>
        </authorList>
    </citation>
    <scope>NUCLEOTIDE SEQUENCE [LARGE SCALE GENOMIC DNA]</scope>
    <source>
        <strain evidence="11 12">DAOM BR117</strain>
    </source>
</reference>
<dbReference type="OrthoDB" id="2158458at2759"/>
<dbReference type="PROSITE" id="PS51677">
    <property type="entry name" value="NODB"/>
    <property type="match status" value="1"/>
</dbReference>